<feature type="binding site" evidence="10">
    <location>
        <position position="118"/>
    </location>
    <ligand>
        <name>Zn(2+)</name>
        <dbReference type="ChEBI" id="CHEBI:29105"/>
        <label>1</label>
    </ligand>
</feature>
<proteinExistence type="inferred from homology"/>
<feature type="active site" description="Proton acceptor" evidence="9">
    <location>
        <position position="152"/>
    </location>
</feature>
<dbReference type="GO" id="GO:0006520">
    <property type="term" value="P:amino acid metabolic process"/>
    <property type="evidence" value="ECO:0007669"/>
    <property type="project" value="InterPro"/>
</dbReference>
<keyword evidence="7 10" id="KW-0862">Zinc</keyword>
<dbReference type="InterPro" id="IPR052083">
    <property type="entry name" value="Aminoacylase-1_M20A"/>
</dbReference>
<dbReference type="PROSITE" id="PS00758">
    <property type="entry name" value="ARGE_DAPE_CPG2_1"/>
    <property type="match status" value="1"/>
</dbReference>
<dbReference type="Gene3D" id="1.10.150.900">
    <property type="match status" value="1"/>
</dbReference>
<dbReference type="InterPro" id="IPR011650">
    <property type="entry name" value="Peptidase_M20_dimer"/>
</dbReference>
<accession>A0AAN7P8T0</accession>
<gene>
    <name evidence="12" type="ORF">RN001_011154</name>
</gene>
<evidence type="ECO:0000256" key="10">
    <source>
        <dbReference type="PIRSR" id="PIRSR036696-2"/>
    </source>
</evidence>
<evidence type="ECO:0000313" key="13">
    <source>
        <dbReference type="Proteomes" id="UP001353858"/>
    </source>
</evidence>
<dbReference type="PIRSF" id="PIRSF036696">
    <property type="entry name" value="ACY-1"/>
    <property type="match status" value="1"/>
</dbReference>
<dbReference type="AlphaFoldDB" id="A0AAN7P8T0"/>
<dbReference type="InterPro" id="IPR001261">
    <property type="entry name" value="ArgE/DapE_CS"/>
</dbReference>
<dbReference type="PANTHER" id="PTHR45892:SF1">
    <property type="entry name" value="AMINOACYLASE-1"/>
    <property type="match status" value="1"/>
</dbReference>
<dbReference type="InterPro" id="IPR002933">
    <property type="entry name" value="Peptidase_M20"/>
</dbReference>
<dbReference type="GO" id="GO:0004046">
    <property type="term" value="F:aminoacylase activity"/>
    <property type="evidence" value="ECO:0007669"/>
    <property type="project" value="UniProtKB-EC"/>
</dbReference>
<evidence type="ECO:0000313" key="12">
    <source>
        <dbReference type="EMBL" id="KAK4878648.1"/>
    </source>
</evidence>
<dbReference type="InterPro" id="IPR036264">
    <property type="entry name" value="Bact_exopeptidase_dim_dom"/>
</dbReference>
<evidence type="ECO:0000256" key="3">
    <source>
        <dbReference type="ARBA" id="ARBA00011913"/>
    </source>
</evidence>
<feature type="binding site" evidence="10">
    <location>
        <position position="153"/>
    </location>
    <ligand>
        <name>Zn(2+)</name>
        <dbReference type="ChEBI" id="CHEBI:29105"/>
        <label>2</label>
    </ligand>
</feature>
<evidence type="ECO:0000259" key="11">
    <source>
        <dbReference type="Pfam" id="PF07687"/>
    </source>
</evidence>
<evidence type="ECO:0000256" key="7">
    <source>
        <dbReference type="ARBA" id="ARBA00022833"/>
    </source>
</evidence>
<dbReference type="SUPFAM" id="SSF53187">
    <property type="entry name" value="Zn-dependent exopeptidases"/>
    <property type="match status" value="1"/>
</dbReference>
<evidence type="ECO:0000256" key="2">
    <source>
        <dbReference type="ARBA" id="ARBA00006247"/>
    </source>
</evidence>
<protein>
    <recommendedName>
        <fullName evidence="3">N-acyl-aliphatic-L-amino acid amidohydrolase</fullName>
        <ecNumber evidence="3">3.5.1.14</ecNumber>
    </recommendedName>
    <alternativeName>
        <fullName evidence="8">N-acyl-L-amino-acid amidohydrolase</fullName>
    </alternativeName>
</protein>
<comment type="cofactor">
    <cofactor evidence="10">
        <name>Zn(2+)</name>
        <dbReference type="ChEBI" id="CHEBI:29105"/>
    </cofactor>
    <text evidence="10">Binds 2 Zn(2+) ions per subunit.</text>
</comment>
<dbReference type="EMBL" id="JARPUR010000004">
    <property type="protein sequence ID" value="KAK4878648.1"/>
    <property type="molecule type" value="Genomic_DNA"/>
</dbReference>
<comment type="caution">
    <text evidence="12">The sequence shown here is derived from an EMBL/GenBank/DDBJ whole genome shotgun (WGS) entry which is preliminary data.</text>
</comment>
<dbReference type="Proteomes" id="UP001353858">
    <property type="component" value="Unassembled WGS sequence"/>
</dbReference>
<feature type="binding site" evidence="10">
    <location>
        <position position="179"/>
    </location>
    <ligand>
        <name>Zn(2+)</name>
        <dbReference type="ChEBI" id="CHEBI:29105"/>
        <label>1</label>
    </ligand>
</feature>
<evidence type="ECO:0000256" key="1">
    <source>
        <dbReference type="ARBA" id="ARBA00004496"/>
    </source>
</evidence>
<feature type="binding site" evidence="10">
    <location>
        <position position="118"/>
    </location>
    <ligand>
        <name>Zn(2+)</name>
        <dbReference type="ChEBI" id="CHEBI:29105"/>
        <label>2</label>
    </ligand>
</feature>
<dbReference type="Gene3D" id="3.30.70.360">
    <property type="match status" value="1"/>
</dbReference>
<dbReference type="GO" id="GO:0046872">
    <property type="term" value="F:metal ion binding"/>
    <property type="evidence" value="ECO:0007669"/>
    <property type="project" value="UniProtKB-KW"/>
</dbReference>
<dbReference type="PANTHER" id="PTHR45892">
    <property type="entry name" value="AMINOACYLASE-1"/>
    <property type="match status" value="1"/>
</dbReference>
<feature type="binding site" evidence="10">
    <location>
        <position position="376"/>
    </location>
    <ligand>
        <name>Zn(2+)</name>
        <dbReference type="ChEBI" id="CHEBI:29105"/>
        <label>2</label>
    </ligand>
</feature>
<reference evidence="13" key="1">
    <citation type="submission" date="2023-01" db="EMBL/GenBank/DDBJ databases">
        <title>Key to firefly adult light organ development and bioluminescence: homeobox transcription factors regulate luciferase expression and transportation to peroxisome.</title>
        <authorList>
            <person name="Fu X."/>
        </authorList>
    </citation>
    <scope>NUCLEOTIDE SEQUENCE [LARGE SCALE GENOMIC DNA]</scope>
</reference>
<name>A0AAN7P8T0_9COLE</name>
<dbReference type="FunFam" id="3.40.630.10:FF:000019">
    <property type="entry name" value="Aminoacylase 1"/>
    <property type="match status" value="1"/>
</dbReference>
<dbReference type="Gene3D" id="3.40.630.10">
    <property type="entry name" value="Zn peptidases"/>
    <property type="match status" value="1"/>
</dbReference>
<keyword evidence="13" id="KW-1185">Reference proteome</keyword>
<sequence>MSEKKFLEKLNELDRKAVEKFREYLRIPSVHPDVDYEPCVAFLKKYGEELELPVNVYYVHEKKPTVVFTWTGKEPNLKSILLNGHMDVVPVFENKWTHKPFDADIDEHGDIYARGTQDMKSTSVQYLEAIRRLKKDGVVPKRTVYVTFAPDEEIGVLGFREFVKTEAFRKMNVGFCVDEGDPSPRNSYIVYYGEKSSWEFIVHCPGQPGHASHMPTNTAGEKARVIMDKFSDLRRAELRKLKENTSLNIWDVTSVNLTKMRGGVQSNVIPEEFCLTYDIRISPTTNSKKFESMIEDWCKEAGEGVWIEYEEKEEQRPMTRLENNAYWDVMRRVAKDFNVPLEPQISLGASDSRFVVEINIPVLSFSPIRNTTYLVHNHDERISIDAFLDGIRFMHKIIPAFADVNE</sequence>
<evidence type="ECO:0000256" key="5">
    <source>
        <dbReference type="ARBA" id="ARBA00022723"/>
    </source>
</evidence>
<dbReference type="GO" id="GO:0005737">
    <property type="term" value="C:cytoplasm"/>
    <property type="evidence" value="ECO:0007669"/>
    <property type="project" value="UniProtKB-SubCell"/>
</dbReference>
<organism evidence="12 13">
    <name type="scientific">Aquatica leii</name>
    <dbReference type="NCBI Taxonomy" id="1421715"/>
    <lineage>
        <taxon>Eukaryota</taxon>
        <taxon>Metazoa</taxon>
        <taxon>Ecdysozoa</taxon>
        <taxon>Arthropoda</taxon>
        <taxon>Hexapoda</taxon>
        <taxon>Insecta</taxon>
        <taxon>Pterygota</taxon>
        <taxon>Neoptera</taxon>
        <taxon>Endopterygota</taxon>
        <taxon>Coleoptera</taxon>
        <taxon>Polyphaga</taxon>
        <taxon>Elateriformia</taxon>
        <taxon>Elateroidea</taxon>
        <taxon>Lampyridae</taxon>
        <taxon>Luciolinae</taxon>
        <taxon>Aquatica</taxon>
    </lineage>
</organism>
<keyword evidence="5 10" id="KW-0479">Metal-binding</keyword>
<keyword evidence="6" id="KW-0378">Hydrolase</keyword>
<dbReference type="Pfam" id="PF07687">
    <property type="entry name" value="M20_dimer"/>
    <property type="match status" value="1"/>
</dbReference>
<dbReference type="SUPFAM" id="SSF55031">
    <property type="entry name" value="Bacterial exopeptidase dimerisation domain"/>
    <property type="match status" value="1"/>
</dbReference>
<evidence type="ECO:0000256" key="8">
    <source>
        <dbReference type="ARBA" id="ARBA00029656"/>
    </source>
</evidence>
<dbReference type="PROSITE" id="PS00759">
    <property type="entry name" value="ARGE_DAPE_CPG2_2"/>
    <property type="match status" value="1"/>
</dbReference>
<feature type="active site" evidence="9">
    <location>
        <position position="87"/>
    </location>
</feature>
<dbReference type="EC" id="3.5.1.14" evidence="3"/>
<keyword evidence="4" id="KW-0963">Cytoplasm</keyword>
<feature type="domain" description="Peptidase M20 dimerisation" evidence="11">
    <location>
        <begin position="192"/>
        <end position="302"/>
    </location>
</feature>
<dbReference type="Pfam" id="PF01546">
    <property type="entry name" value="Peptidase_M20"/>
    <property type="match status" value="1"/>
</dbReference>
<dbReference type="InterPro" id="IPR010159">
    <property type="entry name" value="N-acyl_aa_amidohydrolase"/>
</dbReference>
<evidence type="ECO:0000256" key="4">
    <source>
        <dbReference type="ARBA" id="ARBA00022490"/>
    </source>
</evidence>
<dbReference type="NCBIfam" id="TIGR01880">
    <property type="entry name" value="Ac-peptdase-euk"/>
    <property type="match status" value="1"/>
</dbReference>
<comment type="similarity">
    <text evidence="2">Belongs to the peptidase M20A family.</text>
</comment>
<evidence type="ECO:0000256" key="9">
    <source>
        <dbReference type="PIRSR" id="PIRSR036696-1"/>
    </source>
</evidence>
<feature type="binding site" evidence="10">
    <location>
        <position position="85"/>
    </location>
    <ligand>
        <name>Zn(2+)</name>
        <dbReference type="ChEBI" id="CHEBI:29105"/>
        <label>1</label>
    </ligand>
</feature>
<comment type="subcellular location">
    <subcellularLocation>
        <location evidence="1">Cytoplasm</location>
    </subcellularLocation>
</comment>
<evidence type="ECO:0000256" key="6">
    <source>
        <dbReference type="ARBA" id="ARBA00022801"/>
    </source>
</evidence>
<dbReference type="FunFam" id="3.30.70.360:FF:000005">
    <property type="entry name" value="Putative Aminoacylase-1"/>
    <property type="match status" value="1"/>
</dbReference>